<dbReference type="Proteomes" id="UP000320011">
    <property type="component" value="Unassembled WGS sequence"/>
</dbReference>
<accession>A0A558DPK1</accession>
<evidence type="ECO:0000313" key="2">
    <source>
        <dbReference type="EMBL" id="TVT62932.1"/>
    </source>
</evidence>
<gene>
    <name evidence="2" type="ORF">FNH05_00020</name>
</gene>
<sequence length="146" mass="16469">MNRLVRGEDGREWVVRSQMEWRRPATVEDFEHDVAGSPTPGIAMLSVTVLLAVILVAWLPEGVVVPAWVIWGLLLIALFFPLRWVLNRPWTVVAETEGDVLGEHPPERWVGIVSGMFRVRGELAKVAKTIQRESLPDFDGPLHPME</sequence>
<reference evidence="2 3" key="1">
    <citation type="submission" date="2019-07" db="EMBL/GenBank/DDBJ databases">
        <authorList>
            <person name="Duangmal K."/>
            <person name="Teo W.F.A."/>
        </authorList>
    </citation>
    <scope>NUCLEOTIDE SEQUENCE [LARGE SCALE GENOMIC DNA]</scope>
    <source>
        <strain evidence="2 3">TBRC 6029</strain>
    </source>
</reference>
<proteinExistence type="predicted"/>
<organism evidence="2 3">
    <name type="scientific">Amycolatopsis rhizosphaerae</name>
    <dbReference type="NCBI Taxonomy" id="2053003"/>
    <lineage>
        <taxon>Bacteria</taxon>
        <taxon>Bacillati</taxon>
        <taxon>Actinomycetota</taxon>
        <taxon>Actinomycetes</taxon>
        <taxon>Pseudonocardiales</taxon>
        <taxon>Pseudonocardiaceae</taxon>
        <taxon>Amycolatopsis</taxon>
    </lineage>
</organism>
<keyword evidence="1" id="KW-1133">Transmembrane helix</keyword>
<name>A0A558DPK1_9PSEU</name>
<dbReference type="EMBL" id="VJWX01000001">
    <property type="protein sequence ID" value="TVT62932.1"/>
    <property type="molecule type" value="Genomic_DNA"/>
</dbReference>
<dbReference type="RefSeq" id="WP_144584639.1">
    <property type="nucleotide sequence ID" value="NZ_VJWX01000001.1"/>
</dbReference>
<feature type="transmembrane region" description="Helical" evidence="1">
    <location>
        <begin position="65"/>
        <end position="86"/>
    </location>
</feature>
<dbReference type="OrthoDB" id="3573515at2"/>
<dbReference type="AlphaFoldDB" id="A0A558DPK1"/>
<protein>
    <submittedName>
        <fullName evidence="2">DUF983 domain-containing protein</fullName>
    </submittedName>
</protein>
<evidence type="ECO:0000313" key="3">
    <source>
        <dbReference type="Proteomes" id="UP000320011"/>
    </source>
</evidence>
<keyword evidence="1" id="KW-0472">Membrane</keyword>
<feature type="transmembrane region" description="Helical" evidence="1">
    <location>
        <begin position="42"/>
        <end position="59"/>
    </location>
</feature>
<evidence type="ECO:0000256" key="1">
    <source>
        <dbReference type="SAM" id="Phobius"/>
    </source>
</evidence>
<keyword evidence="3" id="KW-1185">Reference proteome</keyword>
<reference evidence="2 3" key="2">
    <citation type="submission" date="2019-08" db="EMBL/GenBank/DDBJ databases">
        <title>Amycolatopsis acidicola sp. nov., isolated from peat swamp forest soil.</title>
        <authorList>
            <person name="Srisuk N."/>
        </authorList>
    </citation>
    <scope>NUCLEOTIDE SEQUENCE [LARGE SCALE GENOMIC DNA]</scope>
    <source>
        <strain evidence="2 3">TBRC 6029</strain>
    </source>
</reference>
<comment type="caution">
    <text evidence="2">The sequence shown here is derived from an EMBL/GenBank/DDBJ whole genome shotgun (WGS) entry which is preliminary data.</text>
</comment>
<keyword evidence="1" id="KW-0812">Transmembrane</keyword>